<dbReference type="GO" id="GO:0032511">
    <property type="term" value="P:late endosome to vacuole transport via multivesicular body sorting pathway"/>
    <property type="evidence" value="ECO:0007669"/>
    <property type="project" value="TreeGrafter"/>
</dbReference>
<dbReference type="STRING" id="983966.A0A0H5C367"/>
<dbReference type="GO" id="GO:0006900">
    <property type="term" value="P:vesicle budding from membrane"/>
    <property type="evidence" value="ECO:0007669"/>
    <property type="project" value="TreeGrafter"/>
</dbReference>
<dbReference type="GO" id="GO:0005771">
    <property type="term" value="C:multivesicular body"/>
    <property type="evidence" value="ECO:0007669"/>
    <property type="project" value="TreeGrafter"/>
</dbReference>
<dbReference type="OrthoDB" id="441172at2759"/>
<accession>A0A1E4S6I1</accession>
<evidence type="ECO:0000256" key="1">
    <source>
        <dbReference type="ARBA" id="ARBA00004608"/>
    </source>
</evidence>
<evidence type="ECO:0000313" key="10">
    <source>
        <dbReference type="Proteomes" id="UP000094389"/>
    </source>
</evidence>
<dbReference type="OMA" id="RAKQPAM"/>
<evidence type="ECO:0000313" key="9">
    <source>
        <dbReference type="Proteomes" id="UP000038830"/>
    </source>
</evidence>
<organism evidence="7 9">
    <name type="scientific">Cyberlindnera jadinii (strain ATCC 18201 / CBS 1600 / BCRC 20928 / JCM 3617 / NBRC 0987 / NRRL Y-1542)</name>
    <name type="common">Torula yeast</name>
    <name type="synonym">Candida utilis</name>
    <dbReference type="NCBI Taxonomy" id="983966"/>
    <lineage>
        <taxon>Eukaryota</taxon>
        <taxon>Fungi</taxon>
        <taxon>Dikarya</taxon>
        <taxon>Ascomycota</taxon>
        <taxon>Saccharomycotina</taxon>
        <taxon>Saccharomycetes</taxon>
        <taxon>Phaffomycetales</taxon>
        <taxon>Phaffomycetaceae</taxon>
        <taxon>Cyberlindnera</taxon>
    </lineage>
</organism>
<keyword evidence="5" id="KW-0653">Protein transport</keyword>
<keyword evidence="10" id="KW-1185">Reference proteome</keyword>
<evidence type="ECO:0000256" key="6">
    <source>
        <dbReference type="ARBA" id="ARBA00023136"/>
    </source>
</evidence>
<dbReference type="AlphaFoldDB" id="A0A0H5C367"/>
<dbReference type="InterPro" id="IPR005024">
    <property type="entry name" value="Snf7_fam"/>
</dbReference>
<accession>A0A0H5C367</accession>
<dbReference type="Pfam" id="PF03357">
    <property type="entry name" value="Snf7"/>
    <property type="match status" value="1"/>
</dbReference>
<dbReference type="GO" id="GO:0015031">
    <property type="term" value="P:protein transport"/>
    <property type="evidence" value="ECO:0007669"/>
    <property type="project" value="UniProtKB-KW"/>
</dbReference>
<reference evidence="8 10" key="3">
    <citation type="journal article" date="2016" name="Proc. Natl. Acad. Sci. U.S.A.">
        <title>Comparative genomics of biotechnologically important yeasts.</title>
        <authorList>
            <person name="Riley R."/>
            <person name="Haridas S."/>
            <person name="Wolfe K.H."/>
            <person name="Lopes M.R."/>
            <person name="Hittinger C.T."/>
            <person name="Goeker M."/>
            <person name="Salamov A.A."/>
            <person name="Wisecaver J.H."/>
            <person name="Long T.M."/>
            <person name="Calvey C.H."/>
            <person name="Aerts A.L."/>
            <person name="Barry K.W."/>
            <person name="Choi C."/>
            <person name="Clum A."/>
            <person name="Coughlan A.Y."/>
            <person name="Deshpande S."/>
            <person name="Douglass A.P."/>
            <person name="Hanson S.J."/>
            <person name="Klenk H.-P."/>
            <person name="LaButti K.M."/>
            <person name="Lapidus A."/>
            <person name="Lindquist E.A."/>
            <person name="Lipzen A.M."/>
            <person name="Meier-Kolthoff J.P."/>
            <person name="Ohm R.A."/>
            <person name="Otillar R.P."/>
            <person name="Pangilinan J.L."/>
            <person name="Peng Y."/>
            <person name="Rokas A."/>
            <person name="Rosa C.A."/>
            <person name="Scheuner C."/>
            <person name="Sibirny A.A."/>
            <person name="Slot J.C."/>
            <person name="Stielow J.B."/>
            <person name="Sun H."/>
            <person name="Kurtzman C.P."/>
            <person name="Blackwell M."/>
            <person name="Grigoriev I.V."/>
            <person name="Jeffries T.W."/>
        </authorList>
    </citation>
    <scope>NUCLEOTIDE SEQUENCE [LARGE SCALE GENOMIC DNA]</scope>
    <source>
        <strain evidence="10">ATCC 18201 / CBS 1600 / BCRC 20928 / JCM 3617 / NBRC 0987 / NRRL Y-1542</strain>
        <strain evidence="8">NRRL Y-1542</strain>
    </source>
</reference>
<evidence type="ECO:0000256" key="5">
    <source>
        <dbReference type="ARBA" id="ARBA00022927"/>
    </source>
</evidence>
<evidence type="ECO:0000256" key="2">
    <source>
        <dbReference type="ARBA" id="ARBA00006190"/>
    </source>
</evidence>
<dbReference type="Proteomes" id="UP000038830">
    <property type="component" value="Unassembled WGS sequence"/>
</dbReference>
<protein>
    <recommendedName>
        <fullName evidence="11">Snf7-domain-containing protein</fullName>
    </recommendedName>
</protein>
<keyword evidence="4" id="KW-0967">Endosome</keyword>
<evidence type="ECO:0000256" key="3">
    <source>
        <dbReference type="ARBA" id="ARBA00022448"/>
    </source>
</evidence>
<dbReference type="EMBL" id="CDQK01000003">
    <property type="protein sequence ID" value="CEP22303.1"/>
    <property type="molecule type" value="Genomic_DNA"/>
</dbReference>
<comment type="similarity">
    <text evidence="2">Belongs to the SNF7 family.</text>
</comment>
<gene>
    <name evidence="7" type="ORF">BN1211_2620</name>
    <name evidence="8" type="ORF">CYBJADRAFT_165877</name>
</gene>
<reference evidence="9" key="2">
    <citation type="journal article" date="2015" name="J. Biotechnol.">
        <title>The structure of the Cyberlindnera jadinii genome and its relation to Candida utilis analyzed by the occurrence of single nucleotide polymorphisms.</title>
        <authorList>
            <person name="Rupp O."/>
            <person name="Brinkrolf K."/>
            <person name="Buerth C."/>
            <person name="Kunigo M."/>
            <person name="Schneider J."/>
            <person name="Jaenicke S."/>
            <person name="Goesmann A."/>
            <person name="Puehler A."/>
            <person name="Jaeger K.-E."/>
            <person name="Ernst J.F."/>
        </authorList>
    </citation>
    <scope>NUCLEOTIDE SEQUENCE [LARGE SCALE GENOMIC DNA]</scope>
    <source>
        <strain evidence="9">ATCC 18201 / CBS 1600 / BCRC 20928 / JCM 3617 / NBRC 0987 / NRRL Y-1542</strain>
    </source>
</reference>
<dbReference type="PANTHER" id="PTHR22761:SF5">
    <property type="entry name" value="CHARGED MULTIVESICULAR BODY PROTEIN 6"/>
    <property type="match status" value="1"/>
</dbReference>
<evidence type="ECO:0000313" key="8">
    <source>
        <dbReference type="EMBL" id="ODV75116.1"/>
    </source>
</evidence>
<evidence type="ECO:0000256" key="4">
    <source>
        <dbReference type="ARBA" id="ARBA00022753"/>
    </source>
</evidence>
<dbReference type="GO" id="GO:0000815">
    <property type="term" value="C:ESCRT III complex"/>
    <property type="evidence" value="ECO:0007669"/>
    <property type="project" value="TreeGrafter"/>
</dbReference>
<evidence type="ECO:0008006" key="11">
    <source>
        <dbReference type="Google" id="ProtNLM"/>
    </source>
</evidence>
<comment type="subcellular location">
    <subcellularLocation>
        <location evidence="1">Endosome membrane</location>
    </subcellularLocation>
</comment>
<keyword evidence="3" id="KW-0813">Transport</keyword>
<proteinExistence type="inferred from homology"/>
<dbReference type="PANTHER" id="PTHR22761">
    <property type="entry name" value="CHARGED MULTIVESICULAR BODY PROTEIN"/>
    <property type="match status" value="1"/>
</dbReference>
<dbReference type="EMBL" id="KV453926">
    <property type="protein sequence ID" value="ODV75116.1"/>
    <property type="molecule type" value="Genomic_DNA"/>
</dbReference>
<evidence type="ECO:0000313" key="7">
    <source>
        <dbReference type="EMBL" id="CEP22303.1"/>
    </source>
</evidence>
<keyword evidence="6" id="KW-0472">Membrane</keyword>
<dbReference type="Gene3D" id="6.10.140.1230">
    <property type="match status" value="1"/>
</dbReference>
<sequence length="206" mass="23463">MGNTSSAPRVTAQDKAVLQVKLQKDKLVRYQKKMNLLVDQETTQIKVYLRQGKKNDAKVLLKKTKYQQKLLEDSSNQLYNLENMIHNIEFKLIEKDFLKGLQNGNAILSKLNNEMKVEDVERLVDEVQDNIAYQDEINEMLSNSVVGQDIEDEIDQELAALELEATPLDQRLPKIDGLAKVPEVAVDVLPQQKKESSKETRTALLA</sequence>
<name>A0A0H5C367_CYBJN</name>
<reference evidence="7" key="1">
    <citation type="submission" date="2014-12" db="EMBL/GenBank/DDBJ databases">
        <authorList>
            <person name="Jaenicke S."/>
        </authorList>
    </citation>
    <scope>NUCLEOTIDE SEQUENCE [LARGE SCALE GENOMIC DNA]</scope>
    <source>
        <strain evidence="7">CBS1600</strain>
    </source>
</reference>
<dbReference type="Proteomes" id="UP000094389">
    <property type="component" value="Unassembled WGS sequence"/>
</dbReference>